<reference evidence="2 3" key="1">
    <citation type="submission" date="2015-12" db="EMBL/GenBank/DDBJ databases">
        <title>Genome sequence of Oceanibaculum pacificum MCCC 1A02656.</title>
        <authorList>
            <person name="Lu L."/>
            <person name="Lai Q."/>
            <person name="Shao Z."/>
            <person name="Qian P."/>
        </authorList>
    </citation>
    <scope>NUCLEOTIDE SEQUENCE [LARGE SCALE GENOMIC DNA]</scope>
    <source>
        <strain evidence="2 3">MCCC 1A02656</strain>
    </source>
</reference>
<feature type="transmembrane region" description="Helical" evidence="1">
    <location>
        <begin position="92"/>
        <end position="114"/>
    </location>
</feature>
<keyword evidence="1" id="KW-0812">Transmembrane</keyword>
<name>A0A154VI33_9PROT</name>
<evidence type="ECO:0000313" key="2">
    <source>
        <dbReference type="EMBL" id="KZD01002.1"/>
    </source>
</evidence>
<evidence type="ECO:0000256" key="1">
    <source>
        <dbReference type="SAM" id="Phobius"/>
    </source>
</evidence>
<proteinExistence type="predicted"/>
<dbReference type="STRING" id="580166.AUP43_14145"/>
<evidence type="ECO:0000313" key="3">
    <source>
        <dbReference type="Proteomes" id="UP000076400"/>
    </source>
</evidence>
<dbReference type="AlphaFoldDB" id="A0A154VI33"/>
<sequence>MTAMQGEDATPFLRWIGIVLPGFLIWGAHFGLVYGYVAVACTLDAGVGGTQAAVALATLAALLLIAGLFWGFVIRPGSRFNAGPATRFSRRLAWATALLSGGSVLLTALPALIFPGCA</sequence>
<accession>A0A154VI33</accession>
<feature type="transmembrane region" description="Helical" evidence="1">
    <location>
        <begin position="12"/>
        <end position="32"/>
    </location>
</feature>
<dbReference type="EMBL" id="LPXN01000161">
    <property type="protein sequence ID" value="KZD01002.1"/>
    <property type="molecule type" value="Genomic_DNA"/>
</dbReference>
<comment type="caution">
    <text evidence="2">The sequence shown here is derived from an EMBL/GenBank/DDBJ whole genome shotgun (WGS) entry which is preliminary data.</text>
</comment>
<keyword evidence="3" id="KW-1185">Reference proteome</keyword>
<feature type="transmembrane region" description="Helical" evidence="1">
    <location>
        <begin position="52"/>
        <end position="72"/>
    </location>
</feature>
<dbReference type="RefSeq" id="WP_067559897.1">
    <property type="nucleotide sequence ID" value="NZ_LPXN01000161.1"/>
</dbReference>
<keyword evidence="1" id="KW-1133">Transmembrane helix</keyword>
<protein>
    <submittedName>
        <fullName evidence="2">Uncharacterized protein</fullName>
    </submittedName>
</protein>
<dbReference type="Proteomes" id="UP000076400">
    <property type="component" value="Unassembled WGS sequence"/>
</dbReference>
<dbReference type="OrthoDB" id="278870at2"/>
<organism evidence="2 3">
    <name type="scientific">Oceanibaculum pacificum</name>
    <dbReference type="NCBI Taxonomy" id="580166"/>
    <lineage>
        <taxon>Bacteria</taxon>
        <taxon>Pseudomonadati</taxon>
        <taxon>Pseudomonadota</taxon>
        <taxon>Alphaproteobacteria</taxon>
        <taxon>Rhodospirillales</taxon>
        <taxon>Oceanibaculaceae</taxon>
        <taxon>Oceanibaculum</taxon>
    </lineage>
</organism>
<gene>
    <name evidence="2" type="ORF">AUP43_14145</name>
</gene>
<keyword evidence="1" id="KW-0472">Membrane</keyword>